<name>A0A381X752_9ZZZZ</name>
<dbReference type="EMBL" id="UINC01014150">
    <property type="protein sequence ID" value="SVA60585.1"/>
    <property type="molecule type" value="Genomic_DNA"/>
</dbReference>
<reference evidence="1" key="1">
    <citation type="submission" date="2018-05" db="EMBL/GenBank/DDBJ databases">
        <authorList>
            <person name="Lanie J.A."/>
            <person name="Ng W.-L."/>
            <person name="Kazmierczak K.M."/>
            <person name="Andrzejewski T.M."/>
            <person name="Davidsen T.M."/>
            <person name="Wayne K.J."/>
            <person name="Tettelin H."/>
            <person name="Glass J.I."/>
            <person name="Rusch D."/>
            <person name="Podicherti R."/>
            <person name="Tsui H.-C.T."/>
            <person name="Winkler M.E."/>
        </authorList>
    </citation>
    <scope>NUCLEOTIDE SEQUENCE</scope>
</reference>
<proteinExistence type="predicted"/>
<protein>
    <submittedName>
        <fullName evidence="1">Uncharacterized protein</fullName>
    </submittedName>
</protein>
<dbReference type="AlphaFoldDB" id="A0A381X752"/>
<evidence type="ECO:0000313" key="1">
    <source>
        <dbReference type="EMBL" id="SVA60585.1"/>
    </source>
</evidence>
<organism evidence="1">
    <name type="scientific">marine metagenome</name>
    <dbReference type="NCBI Taxonomy" id="408172"/>
    <lineage>
        <taxon>unclassified sequences</taxon>
        <taxon>metagenomes</taxon>
        <taxon>ecological metagenomes</taxon>
    </lineage>
</organism>
<gene>
    <name evidence="1" type="ORF">METZ01_LOCUS113439</name>
</gene>
<sequence length="40" mass="4316">MQDGSLRRGYDKGVDLDFAGGLTPSHFCMGSLTNQDQAIL</sequence>
<accession>A0A381X752</accession>